<protein>
    <recommendedName>
        <fullName evidence="4">DUF3262 family protein</fullName>
    </recommendedName>
</protein>
<name>A0A346NNN3_9ALTE</name>
<accession>A0A346NNN3</accession>
<keyword evidence="1" id="KW-0812">Transmembrane</keyword>
<organism evidence="2 3">
    <name type="scientific">Salinimonas sediminis</name>
    <dbReference type="NCBI Taxonomy" id="2303538"/>
    <lineage>
        <taxon>Bacteria</taxon>
        <taxon>Pseudomonadati</taxon>
        <taxon>Pseudomonadota</taxon>
        <taxon>Gammaproteobacteria</taxon>
        <taxon>Alteromonadales</taxon>
        <taxon>Alteromonadaceae</taxon>
        <taxon>Alteromonas/Salinimonas group</taxon>
        <taxon>Salinimonas</taxon>
    </lineage>
</organism>
<feature type="transmembrane region" description="Helical" evidence="1">
    <location>
        <begin position="46"/>
        <end position="66"/>
    </location>
</feature>
<dbReference type="KEGG" id="salm:D0Y50_12755"/>
<sequence length="67" mass="7266">MEDPIGSIQQTVFVLCAIAISAVLFSYFFVAKVLIARGVSKTKSIIAGKASTTILFLVASFIYLTYK</sequence>
<dbReference type="EMBL" id="CP031769">
    <property type="protein sequence ID" value="AXR07140.1"/>
    <property type="molecule type" value="Genomic_DNA"/>
</dbReference>
<evidence type="ECO:0008006" key="4">
    <source>
        <dbReference type="Google" id="ProtNLM"/>
    </source>
</evidence>
<feature type="transmembrane region" description="Helical" evidence="1">
    <location>
        <begin position="12"/>
        <end position="34"/>
    </location>
</feature>
<keyword evidence="3" id="KW-1185">Reference proteome</keyword>
<gene>
    <name evidence="2" type="ORF">D0Y50_12755</name>
</gene>
<proteinExistence type="predicted"/>
<evidence type="ECO:0000256" key="1">
    <source>
        <dbReference type="SAM" id="Phobius"/>
    </source>
</evidence>
<keyword evidence="1" id="KW-0472">Membrane</keyword>
<keyword evidence="1" id="KW-1133">Transmembrane helix</keyword>
<reference evidence="2 3" key="1">
    <citation type="submission" date="2018-08" db="EMBL/GenBank/DDBJ databases">
        <title>Salinimonas sediminis sp. nov., a piezophilic bacterium isolated from a deep-sea sediment sample from the New Britain Trench.</title>
        <authorList>
            <person name="Cao J."/>
        </authorList>
    </citation>
    <scope>NUCLEOTIDE SEQUENCE [LARGE SCALE GENOMIC DNA]</scope>
    <source>
        <strain evidence="2 3">N102</strain>
    </source>
</reference>
<evidence type="ECO:0000313" key="3">
    <source>
        <dbReference type="Proteomes" id="UP000262073"/>
    </source>
</evidence>
<dbReference type="OrthoDB" id="6388806at2"/>
<evidence type="ECO:0000313" key="2">
    <source>
        <dbReference type="EMBL" id="AXR07140.1"/>
    </source>
</evidence>
<dbReference type="AlphaFoldDB" id="A0A346NNN3"/>
<dbReference type="Proteomes" id="UP000262073">
    <property type="component" value="Chromosome"/>
</dbReference>